<evidence type="ECO:0000256" key="5">
    <source>
        <dbReference type="ARBA" id="ARBA00022824"/>
    </source>
</evidence>
<dbReference type="GO" id="GO:0016757">
    <property type="term" value="F:glycosyltransferase activity"/>
    <property type="evidence" value="ECO:0007669"/>
    <property type="project" value="UniProtKB-KW"/>
</dbReference>
<dbReference type="PANTHER" id="PTHR35463:SF12">
    <property type="entry name" value="(RAPE) HYPOTHETICAL PROTEIN"/>
    <property type="match status" value="1"/>
</dbReference>
<keyword evidence="4" id="KW-0812">Transmembrane</keyword>
<keyword evidence="2" id="KW-0328">Glycosyltransferase</keyword>
<evidence type="ECO:0000256" key="4">
    <source>
        <dbReference type="ARBA" id="ARBA00022692"/>
    </source>
</evidence>
<dbReference type="Proteomes" id="UP000712281">
    <property type="component" value="Unassembled WGS sequence"/>
</dbReference>
<evidence type="ECO:0000256" key="6">
    <source>
        <dbReference type="ARBA" id="ARBA00022989"/>
    </source>
</evidence>
<dbReference type="GO" id="GO:0005789">
    <property type="term" value="C:endoplasmic reticulum membrane"/>
    <property type="evidence" value="ECO:0007669"/>
    <property type="project" value="UniProtKB-SubCell"/>
</dbReference>
<dbReference type="InterPro" id="IPR005599">
    <property type="entry name" value="GPI_mannosylTrfase"/>
</dbReference>
<evidence type="ECO:0000256" key="1">
    <source>
        <dbReference type="ARBA" id="ARBA00004477"/>
    </source>
</evidence>
<feature type="region of interest" description="Disordered" evidence="8">
    <location>
        <begin position="1"/>
        <end position="37"/>
    </location>
</feature>
<evidence type="ECO:0000313" key="10">
    <source>
        <dbReference type="Proteomes" id="UP000712281"/>
    </source>
</evidence>
<keyword evidence="5" id="KW-0256">Endoplasmic reticulum</keyword>
<dbReference type="PANTHER" id="PTHR35463">
    <property type="entry name" value="TRANSMEMBRANE PROTEIN"/>
    <property type="match status" value="1"/>
</dbReference>
<dbReference type="Pfam" id="PF03901">
    <property type="entry name" value="Glyco_transf_22"/>
    <property type="match status" value="1"/>
</dbReference>
<keyword evidence="3" id="KW-0808">Transferase</keyword>
<accession>A0A8S9MAT1</accession>
<organism evidence="9 10">
    <name type="scientific">Brassica cretica</name>
    <name type="common">Mustard</name>
    <dbReference type="NCBI Taxonomy" id="69181"/>
    <lineage>
        <taxon>Eukaryota</taxon>
        <taxon>Viridiplantae</taxon>
        <taxon>Streptophyta</taxon>
        <taxon>Embryophyta</taxon>
        <taxon>Tracheophyta</taxon>
        <taxon>Spermatophyta</taxon>
        <taxon>Magnoliopsida</taxon>
        <taxon>eudicotyledons</taxon>
        <taxon>Gunneridae</taxon>
        <taxon>Pentapetalae</taxon>
        <taxon>rosids</taxon>
        <taxon>malvids</taxon>
        <taxon>Brassicales</taxon>
        <taxon>Brassicaceae</taxon>
        <taxon>Brassiceae</taxon>
        <taxon>Brassica</taxon>
    </lineage>
</organism>
<feature type="compositionally biased region" description="Basic and acidic residues" evidence="8">
    <location>
        <begin position="25"/>
        <end position="37"/>
    </location>
</feature>
<reference evidence="9" key="1">
    <citation type="submission" date="2019-12" db="EMBL/GenBank/DDBJ databases">
        <title>Genome sequencing and annotation of Brassica cretica.</title>
        <authorList>
            <person name="Studholme D.J."/>
            <person name="Sarris P.F."/>
        </authorList>
    </citation>
    <scope>NUCLEOTIDE SEQUENCE</scope>
    <source>
        <strain evidence="9">PFS-001/15</strain>
        <tissue evidence="9">Leaf</tissue>
    </source>
</reference>
<feature type="compositionally biased region" description="Low complexity" evidence="8">
    <location>
        <begin position="1"/>
        <end position="24"/>
    </location>
</feature>
<name>A0A8S9MAT1_BRACR</name>
<sequence length="262" mass="29709">MDLTTTRQRRPLLTGSSSSSPKPYSKTDKPGRSDGGDAEDRGLGWFLPFIALCYLRYMSATSNIVHDCDEVFNYWEPLHYLLYKSGFQTWEYSSKFALRSYLYIIFHELAGRPAAWWFGDDKVSHLLCISLVIFFVFSVNVVSEEDYQRVVPPEDKTSTVWLSRIKQSGNDYWAKLKESLGRGHARFFPPNIDFRGKDDASMGAGGKMKEAVTRSFEHSKDTVEEAARSAAEVTCDAAEAVKEKVKRSFSGSETTQQQSDEL</sequence>
<evidence type="ECO:0000256" key="7">
    <source>
        <dbReference type="ARBA" id="ARBA00023136"/>
    </source>
</evidence>
<evidence type="ECO:0000256" key="8">
    <source>
        <dbReference type="SAM" id="MobiDB-lite"/>
    </source>
</evidence>
<comment type="subcellular location">
    <subcellularLocation>
        <location evidence="1">Endoplasmic reticulum membrane</location>
        <topology evidence="1">Multi-pass membrane protein</topology>
    </subcellularLocation>
</comment>
<proteinExistence type="predicted"/>
<keyword evidence="6" id="KW-1133">Transmembrane helix</keyword>
<dbReference type="AlphaFoldDB" id="A0A8S9MAT1"/>
<evidence type="ECO:0000256" key="2">
    <source>
        <dbReference type="ARBA" id="ARBA00022676"/>
    </source>
</evidence>
<evidence type="ECO:0000256" key="3">
    <source>
        <dbReference type="ARBA" id="ARBA00022679"/>
    </source>
</evidence>
<evidence type="ECO:0008006" key="11">
    <source>
        <dbReference type="Google" id="ProtNLM"/>
    </source>
</evidence>
<evidence type="ECO:0000313" key="9">
    <source>
        <dbReference type="EMBL" id="KAF2617150.1"/>
    </source>
</evidence>
<keyword evidence="7" id="KW-0472">Membrane</keyword>
<dbReference type="EMBL" id="QGKW02000007">
    <property type="protein sequence ID" value="KAF2617150.1"/>
    <property type="molecule type" value="Genomic_DNA"/>
</dbReference>
<comment type="caution">
    <text evidence="9">The sequence shown here is derived from an EMBL/GenBank/DDBJ whole genome shotgun (WGS) entry which is preliminary data.</text>
</comment>
<gene>
    <name evidence="9" type="ORF">F2Q68_00042250</name>
</gene>
<protein>
    <recommendedName>
        <fullName evidence="11">Mannosyltransferase</fullName>
    </recommendedName>
</protein>